<comment type="subcellular location">
    <subcellularLocation>
        <location evidence="2">Nucleus</location>
        <location evidence="2">Nucleolus</location>
    </subcellularLocation>
</comment>
<feature type="compositionally biased region" description="Basic and acidic residues" evidence="8">
    <location>
        <begin position="463"/>
        <end position="476"/>
    </location>
</feature>
<dbReference type="PANTHER" id="PTHR23236:SF25">
    <property type="entry name" value="RNA-BINDING PROTEIN 34"/>
    <property type="match status" value="1"/>
</dbReference>
<evidence type="ECO:0000256" key="2">
    <source>
        <dbReference type="ARBA" id="ARBA00004604"/>
    </source>
</evidence>
<feature type="region of interest" description="Disordered" evidence="8">
    <location>
        <begin position="428"/>
        <end position="476"/>
    </location>
</feature>
<accession>A0A164UN83</accession>
<feature type="compositionally biased region" description="Basic and acidic residues" evidence="8">
    <location>
        <begin position="203"/>
        <end position="223"/>
    </location>
</feature>
<evidence type="ECO:0000256" key="8">
    <source>
        <dbReference type="SAM" id="MobiDB-lite"/>
    </source>
</evidence>
<dbReference type="GO" id="GO:0005730">
    <property type="term" value="C:nucleolus"/>
    <property type="evidence" value="ECO:0007669"/>
    <property type="project" value="UniProtKB-SubCell"/>
</dbReference>
<feature type="region of interest" description="Disordered" evidence="8">
    <location>
        <begin position="1"/>
        <end position="151"/>
    </location>
</feature>
<evidence type="ECO:0000256" key="5">
    <source>
        <dbReference type="ARBA" id="ARBA00022884"/>
    </source>
</evidence>
<evidence type="ECO:0000256" key="1">
    <source>
        <dbReference type="ARBA" id="ARBA00002475"/>
    </source>
</evidence>
<dbReference type="Pfam" id="PF00076">
    <property type="entry name" value="RRM_1"/>
    <property type="match status" value="1"/>
</dbReference>
<protein>
    <recommendedName>
        <fullName evidence="4">Nucleolar protein 12</fullName>
    </recommendedName>
</protein>
<keyword evidence="11" id="KW-1185">Reference proteome</keyword>
<evidence type="ECO:0000256" key="3">
    <source>
        <dbReference type="ARBA" id="ARBA00007077"/>
    </source>
</evidence>
<dbReference type="InterPro" id="IPR012677">
    <property type="entry name" value="Nucleotide-bd_a/b_plait_sf"/>
</dbReference>
<feature type="compositionally biased region" description="Basic residues" evidence="8">
    <location>
        <begin position="530"/>
        <end position="548"/>
    </location>
</feature>
<keyword evidence="5 7" id="KW-0694">RNA-binding</keyword>
<feature type="compositionally biased region" description="Low complexity" evidence="8">
    <location>
        <begin position="91"/>
        <end position="108"/>
    </location>
</feature>
<dbReference type="GO" id="GO:0000463">
    <property type="term" value="P:maturation of LSU-rRNA from tricistronic rRNA transcript (SSU-rRNA, 5.8S rRNA, LSU-rRNA)"/>
    <property type="evidence" value="ECO:0007669"/>
    <property type="project" value="TreeGrafter"/>
</dbReference>
<evidence type="ECO:0000313" key="11">
    <source>
        <dbReference type="Proteomes" id="UP000076722"/>
    </source>
</evidence>
<dbReference type="SMART" id="SM00360">
    <property type="entry name" value="RRM"/>
    <property type="match status" value="1"/>
</dbReference>
<reference evidence="10 11" key="1">
    <citation type="journal article" date="2016" name="Mol. Biol. Evol.">
        <title>Comparative Genomics of Early-Diverging Mushroom-Forming Fungi Provides Insights into the Origins of Lignocellulose Decay Capabilities.</title>
        <authorList>
            <person name="Nagy L.G."/>
            <person name="Riley R."/>
            <person name="Tritt A."/>
            <person name="Adam C."/>
            <person name="Daum C."/>
            <person name="Floudas D."/>
            <person name="Sun H."/>
            <person name="Yadav J.S."/>
            <person name="Pangilinan J."/>
            <person name="Larsson K.H."/>
            <person name="Matsuura K."/>
            <person name="Barry K."/>
            <person name="Labutti K."/>
            <person name="Kuo R."/>
            <person name="Ohm R.A."/>
            <person name="Bhattacharya S.S."/>
            <person name="Shirouzu T."/>
            <person name="Yoshinaga Y."/>
            <person name="Martin F.M."/>
            <person name="Grigoriev I.V."/>
            <person name="Hibbett D.S."/>
        </authorList>
    </citation>
    <scope>NUCLEOTIDE SEQUENCE [LARGE SCALE GENOMIC DNA]</scope>
    <source>
        <strain evidence="10 11">HHB9708</strain>
    </source>
</reference>
<dbReference type="InterPro" id="IPR035979">
    <property type="entry name" value="RBD_domain_sf"/>
</dbReference>
<organism evidence="10 11">
    <name type="scientific">Sistotremastrum niveocremeum HHB9708</name>
    <dbReference type="NCBI Taxonomy" id="1314777"/>
    <lineage>
        <taxon>Eukaryota</taxon>
        <taxon>Fungi</taxon>
        <taxon>Dikarya</taxon>
        <taxon>Basidiomycota</taxon>
        <taxon>Agaricomycotina</taxon>
        <taxon>Agaricomycetes</taxon>
        <taxon>Sistotremastrales</taxon>
        <taxon>Sistotremastraceae</taxon>
        <taxon>Sertulicium</taxon>
        <taxon>Sertulicium niveocremeum</taxon>
    </lineage>
</organism>
<evidence type="ECO:0000256" key="6">
    <source>
        <dbReference type="ARBA" id="ARBA00023242"/>
    </source>
</evidence>
<comment type="function">
    <text evidence="1">Involved in pre-25S rRNA processing.</text>
</comment>
<dbReference type="PROSITE" id="PS50102">
    <property type="entry name" value="RRM"/>
    <property type="match status" value="1"/>
</dbReference>
<dbReference type="EMBL" id="KV419407">
    <property type="protein sequence ID" value="KZS93391.1"/>
    <property type="molecule type" value="Genomic_DNA"/>
</dbReference>
<feature type="region of interest" description="Disordered" evidence="8">
    <location>
        <begin position="488"/>
        <end position="548"/>
    </location>
</feature>
<feature type="compositionally biased region" description="Polar residues" evidence="8">
    <location>
        <begin position="437"/>
        <end position="451"/>
    </location>
</feature>
<dbReference type="InterPro" id="IPR000504">
    <property type="entry name" value="RRM_dom"/>
</dbReference>
<dbReference type="STRING" id="1314777.A0A164UN83"/>
<feature type="region of interest" description="Disordered" evidence="8">
    <location>
        <begin position="198"/>
        <end position="234"/>
    </location>
</feature>
<keyword evidence="6" id="KW-0539">Nucleus</keyword>
<proteinExistence type="inferred from homology"/>
<dbReference type="PANTHER" id="PTHR23236">
    <property type="entry name" value="EUKARYOTIC TRANSLATION INITIATION FACTOR 4B/4H"/>
    <property type="match status" value="1"/>
</dbReference>
<gene>
    <name evidence="10" type="ORF">SISNIDRAFT_454562</name>
</gene>
<dbReference type="AlphaFoldDB" id="A0A164UN83"/>
<dbReference type="GO" id="GO:0019843">
    <property type="term" value="F:rRNA binding"/>
    <property type="evidence" value="ECO:0007669"/>
    <property type="project" value="TreeGrafter"/>
</dbReference>
<evidence type="ECO:0000313" key="10">
    <source>
        <dbReference type="EMBL" id="KZS93391.1"/>
    </source>
</evidence>
<feature type="domain" description="RRM" evidence="9">
    <location>
        <begin position="329"/>
        <end position="423"/>
    </location>
</feature>
<evidence type="ECO:0000259" key="9">
    <source>
        <dbReference type="PROSITE" id="PS50102"/>
    </source>
</evidence>
<feature type="compositionally biased region" description="Basic and acidic residues" evidence="8">
    <location>
        <begin position="62"/>
        <end position="72"/>
    </location>
</feature>
<sequence>MDGQGLSSFLLKVDKGKGKAKPSLDSELDSIFQTSAKLAPVPGPSKPSAVVKPSDTPSHKRLASETRDDAPLKKKKRKTSAVEAPQPVMVEAPAAKSSSPEPSNAPKNSADENSETEESLPVHESIINGPDDTPRKKKFVPEDETQEVRDRRTIFIGNVPVAAAKSKSGRNGLTRHITTLVPGCKVESVRFRSVAFKTPSSKLPDDKSAEDQKLQEAGREQQRQRTAQWRAENDPENAAKVFLTKEAKKKVSFIKKDFHPEAEVVNAYVVFAHSDPGRSKNVPPIMDPFEAAEKAVEACDATVFMGHTIHVDRVGQNTQTTPIVRNTKNVVFVGNLDFEAKEEDLRTYFESLASTELSLAVTELESDSLIKSVRIVRDRDTRLGKGFAYVEFATREAADAVLALDESKVKFAKRKLRLQRCKTLPGTSASKVVKDAQASSTPRPSKSTPIIETTPLIQGDPTLGEKLKGMSKEERKAVKLANADRVARRLQKKKARNKLEQQGVAVPGKERSRQRSKPTGSQHKEDRKSAPKKRIRSDKLIAKRNTKK</sequence>
<comment type="similarity">
    <text evidence="3">Belongs to the RRM RBM34 family.</text>
</comment>
<dbReference type="Proteomes" id="UP000076722">
    <property type="component" value="Unassembled WGS sequence"/>
</dbReference>
<dbReference type="OrthoDB" id="442677at2759"/>
<dbReference type="SUPFAM" id="SSF54928">
    <property type="entry name" value="RNA-binding domain, RBD"/>
    <property type="match status" value="1"/>
</dbReference>
<evidence type="ECO:0000256" key="7">
    <source>
        <dbReference type="PROSITE-ProRule" id="PRU00176"/>
    </source>
</evidence>
<dbReference type="Gene3D" id="3.30.70.330">
    <property type="match status" value="1"/>
</dbReference>
<evidence type="ECO:0000256" key="4">
    <source>
        <dbReference type="ARBA" id="ARBA00015520"/>
    </source>
</evidence>
<name>A0A164UN83_9AGAM</name>